<dbReference type="CDD" id="cd03246">
    <property type="entry name" value="ABCC_Protease_Secretion"/>
    <property type="match status" value="1"/>
</dbReference>
<evidence type="ECO:0000256" key="10">
    <source>
        <dbReference type="ARBA" id="ARBA00055355"/>
    </source>
</evidence>
<feature type="transmembrane region" description="Helical" evidence="13">
    <location>
        <begin position="409"/>
        <end position="434"/>
    </location>
</feature>
<evidence type="ECO:0000256" key="6">
    <source>
        <dbReference type="ARBA" id="ARBA00022741"/>
    </source>
</evidence>
<dbReference type="GO" id="GO:0031640">
    <property type="term" value="P:killing of cells of another organism"/>
    <property type="evidence" value="ECO:0007669"/>
    <property type="project" value="UniProtKB-KW"/>
</dbReference>
<dbReference type="GO" id="GO:0005524">
    <property type="term" value="F:ATP binding"/>
    <property type="evidence" value="ECO:0007669"/>
    <property type="project" value="UniProtKB-KW"/>
</dbReference>
<organism evidence="17 18">
    <name type="scientific">Scleromatobacter humisilvae</name>
    <dbReference type="NCBI Taxonomy" id="2897159"/>
    <lineage>
        <taxon>Bacteria</taxon>
        <taxon>Pseudomonadati</taxon>
        <taxon>Pseudomonadota</taxon>
        <taxon>Betaproteobacteria</taxon>
        <taxon>Burkholderiales</taxon>
        <taxon>Sphaerotilaceae</taxon>
        <taxon>Scleromatobacter</taxon>
    </lineage>
</organism>
<dbReference type="PROSITE" id="PS00211">
    <property type="entry name" value="ABC_TRANSPORTER_1"/>
    <property type="match status" value="1"/>
</dbReference>
<dbReference type="Gene3D" id="3.90.70.10">
    <property type="entry name" value="Cysteine proteinases"/>
    <property type="match status" value="1"/>
</dbReference>
<dbReference type="Pfam" id="PF00005">
    <property type="entry name" value="ABC_tran"/>
    <property type="match status" value="1"/>
</dbReference>
<reference evidence="17" key="1">
    <citation type="submission" date="2021-11" db="EMBL/GenBank/DDBJ databases">
        <title>BS-T2-15 a new species belonging to the Comamonadaceae family isolated from the soil of a French oak forest.</title>
        <authorList>
            <person name="Mieszkin S."/>
            <person name="Alain K."/>
        </authorList>
    </citation>
    <scope>NUCLEOTIDE SEQUENCE</scope>
    <source>
        <strain evidence="17">BS-T2-15</strain>
    </source>
</reference>
<dbReference type="InterPro" id="IPR036640">
    <property type="entry name" value="ABC1_TM_sf"/>
</dbReference>
<proteinExistence type="inferred from homology"/>
<dbReference type="EMBL" id="JAJLJH010000002">
    <property type="protein sequence ID" value="MCK9686504.1"/>
    <property type="molecule type" value="Genomic_DNA"/>
</dbReference>
<evidence type="ECO:0000256" key="2">
    <source>
        <dbReference type="ARBA" id="ARBA00022448"/>
    </source>
</evidence>
<evidence type="ECO:0000259" key="15">
    <source>
        <dbReference type="PROSITE" id="PS50929"/>
    </source>
</evidence>
<evidence type="ECO:0000256" key="12">
    <source>
        <dbReference type="ARBA" id="ARBA00072252"/>
    </source>
</evidence>
<dbReference type="PROSITE" id="PS50893">
    <property type="entry name" value="ABC_TRANSPORTER_2"/>
    <property type="match status" value="1"/>
</dbReference>
<feature type="transmembrane region" description="Helical" evidence="13">
    <location>
        <begin position="313"/>
        <end position="330"/>
    </location>
</feature>
<dbReference type="Gene3D" id="3.40.50.300">
    <property type="entry name" value="P-loop containing nucleotide triphosphate hydrolases"/>
    <property type="match status" value="1"/>
</dbReference>
<dbReference type="CDD" id="cd02419">
    <property type="entry name" value="Peptidase_C39C"/>
    <property type="match status" value="1"/>
</dbReference>
<dbReference type="Gene3D" id="1.20.1560.10">
    <property type="entry name" value="ABC transporter type 1, transmembrane domain"/>
    <property type="match status" value="1"/>
</dbReference>
<dbReference type="InterPro" id="IPR005074">
    <property type="entry name" value="Peptidase_C39"/>
</dbReference>
<gene>
    <name evidence="17" type="ORF">LPC04_12375</name>
</gene>
<dbReference type="PROSITE" id="PS50929">
    <property type="entry name" value="ABC_TM1F"/>
    <property type="match status" value="1"/>
</dbReference>
<dbReference type="InterPro" id="IPR003439">
    <property type="entry name" value="ABC_transporter-like_ATP-bd"/>
</dbReference>
<comment type="function">
    <text evidence="10">Involved in the export of calmodulin-sensitive adenylate cyclase-hemolysin (cyclolysin).</text>
</comment>
<feature type="transmembrane region" description="Helical" evidence="13">
    <location>
        <begin position="208"/>
        <end position="229"/>
    </location>
</feature>
<evidence type="ECO:0000313" key="17">
    <source>
        <dbReference type="EMBL" id="MCK9686504.1"/>
    </source>
</evidence>
<dbReference type="SUPFAM" id="SSF90123">
    <property type="entry name" value="ABC transporter transmembrane region"/>
    <property type="match status" value="1"/>
</dbReference>
<keyword evidence="18" id="KW-1185">Reference proteome</keyword>
<protein>
    <recommendedName>
        <fullName evidence="12">Cyclolysin secretion/processing ATP-binding protein CyaB</fullName>
    </recommendedName>
</protein>
<comment type="caution">
    <text evidence="17">The sequence shown here is derived from an EMBL/GenBank/DDBJ whole genome shotgun (WGS) entry which is preliminary data.</text>
</comment>
<dbReference type="PROSITE" id="PS50990">
    <property type="entry name" value="PEPTIDASE_C39"/>
    <property type="match status" value="1"/>
</dbReference>
<keyword evidence="5" id="KW-0204">Cytolysis</keyword>
<keyword evidence="8 13" id="KW-1133">Transmembrane helix</keyword>
<evidence type="ECO:0000256" key="1">
    <source>
        <dbReference type="ARBA" id="ARBA00004651"/>
    </source>
</evidence>
<dbReference type="Pfam" id="PF03412">
    <property type="entry name" value="Peptidase_C39"/>
    <property type="match status" value="1"/>
</dbReference>
<dbReference type="InterPro" id="IPR039421">
    <property type="entry name" value="Type_1_exporter"/>
</dbReference>
<dbReference type="InterPro" id="IPR011527">
    <property type="entry name" value="ABC1_TM_dom"/>
</dbReference>
<dbReference type="RefSeq" id="WP_275682527.1">
    <property type="nucleotide sequence ID" value="NZ_JAJLJH010000002.1"/>
</dbReference>
<keyword evidence="9 13" id="KW-0472">Membrane</keyword>
<keyword evidence="2" id="KW-0813">Transport</keyword>
<dbReference type="CDD" id="cd18567">
    <property type="entry name" value="ABC_6TM_CvaB_RaxB_like"/>
    <property type="match status" value="1"/>
</dbReference>
<accession>A0A9X1YHM3</accession>
<evidence type="ECO:0000256" key="13">
    <source>
        <dbReference type="SAM" id="Phobius"/>
    </source>
</evidence>
<evidence type="ECO:0000256" key="11">
    <source>
        <dbReference type="ARBA" id="ARBA00061173"/>
    </source>
</evidence>
<dbReference type="SUPFAM" id="SSF52540">
    <property type="entry name" value="P-loop containing nucleoside triphosphate hydrolases"/>
    <property type="match status" value="1"/>
</dbReference>
<keyword evidence="5" id="KW-0354">Hemolysis</keyword>
<dbReference type="PANTHER" id="PTHR24221">
    <property type="entry name" value="ATP-BINDING CASSETTE SUB-FAMILY B"/>
    <property type="match status" value="1"/>
</dbReference>
<dbReference type="InterPro" id="IPR033838">
    <property type="entry name" value="CvaB_peptidase"/>
</dbReference>
<evidence type="ECO:0000256" key="5">
    <source>
        <dbReference type="ARBA" id="ARBA00022735"/>
    </source>
</evidence>
<comment type="similarity">
    <text evidence="11">Belongs to the ABC transporter superfamily. Cyclolysin exporter (TC 3.A.1.109.2) family.</text>
</comment>
<name>A0A9X1YHM3_9BURK</name>
<dbReference type="Pfam" id="PF00664">
    <property type="entry name" value="ABC_membrane"/>
    <property type="match status" value="1"/>
</dbReference>
<dbReference type="Proteomes" id="UP001139353">
    <property type="component" value="Unassembled WGS sequence"/>
</dbReference>
<dbReference type="GO" id="GO:0008234">
    <property type="term" value="F:cysteine-type peptidase activity"/>
    <property type="evidence" value="ECO:0007669"/>
    <property type="project" value="InterPro"/>
</dbReference>
<evidence type="ECO:0000256" key="7">
    <source>
        <dbReference type="ARBA" id="ARBA00022840"/>
    </source>
</evidence>
<feature type="domain" description="ABC transporter" evidence="14">
    <location>
        <begin position="488"/>
        <end position="718"/>
    </location>
</feature>
<evidence type="ECO:0000256" key="9">
    <source>
        <dbReference type="ARBA" id="ARBA00023136"/>
    </source>
</evidence>
<feature type="transmembrane region" description="Helical" evidence="13">
    <location>
        <begin position="175"/>
        <end position="196"/>
    </location>
</feature>
<feature type="domain" description="Peptidase C39" evidence="16">
    <location>
        <begin position="22"/>
        <end position="141"/>
    </location>
</feature>
<keyword evidence="4 13" id="KW-0812">Transmembrane</keyword>
<dbReference type="InterPro" id="IPR017871">
    <property type="entry name" value="ABC_transporter-like_CS"/>
</dbReference>
<dbReference type="FunFam" id="3.40.50.300:FF:000299">
    <property type="entry name" value="ABC transporter ATP-binding protein/permease"/>
    <property type="match status" value="1"/>
</dbReference>
<dbReference type="AlphaFoldDB" id="A0A9X1YHM3"/>
<dbReference type="SMART" id="SM00382">
    <property type="entry name" value="AAA"/>
    <property type="match status" value="1"/>
</dbReference>
<keyword evidence="3" id="KW-1003">Cell membrane</keyword>
<dbReference type="InterPro" id="IPR027417">
    <property type="entry name" value="P-loop_NTPase"/>
</dbReference>
<feature type="domain" description="ABC transmembrane type-1" evidence="15">
    <location>
        <begin position="175"/>
        <end position="454"/>
    </location>
</feature>
<evidence type="ECO:0000256" key="3">
    <source>
        <dbReference type="ARBA" id="ARBA00022475"/>
    </source>
</evidence>
<dbReference type="GO" id="GO:0005886">
    <property type="term" value="C:plasma membrane"/>
    <property type="evidence" value="ECO:0007669"/>
    <property type="project" value="UniProtKB-SubCell"/>
</dbReference>
<dbReference type="InterPro" id="IPR003593">
    <property type="entry name" value="AAA+_ATPase"/>
</dbReference>
<evidence type="ECO:0000259" key="14">
    <source>
        <dbReference type="PROSITE" id="PS50893"/>
    </source>
</evidence>
<dbReference type="PANTHER" id="PTHR24221:SF606">
    <property type="entry name" value="COLICIN V SECRETION-PROCESSING ATP-BINDING PROTEIN"/>
    <property type="match status" value="1"/>
</dbReference>
<keyword evidence="7" id="KW-0067">ATP-binding</keyword>
<keyword evidence="6" id="KW-0547">Nucleotide-binding</keyword>
<feature type="transmembrane region" description="Helical" evidence="13">
    <location>
        <begin position="287"/>
        <end position="307"/>
    </location>
</feature>
<evidence type="ECO:0000256" key="8">
    <source>
        <dbReference type="ARBA" id="ARBA00022989"/>
    </source>
</evidence>
<sequence length="719" mass="79723">MPAPAFLNPRFWGAADLPLVLQTEASECGLACLAMVASHWRHRIDLTQLRRRFPISLKGATLEVVVHMARALGLHSRTLRLELAQLDKLKTPCVLHWDMAHFVVLKEARNGSIVIHDPAVGVRRIPMDEVSRHFTGIALELTPGPGFQPQSEVQRFSLRSLVGHVTGLKRGLAQLLLVGVALQVCALVAPFYLQWLVDEALVADDRDLITVLGIGFLLLVVMQTLIGAVRSWMTTMLSTDMNFQWFGNAFAHLMRLPLSFFEKRHLGDIVSRFGSIQTIQHLLTTQFVEAVIDGLLVGGTAIVMLAYSPRLTMVSAIAVILYALLRWSLFHRLRTATSEQIIFAARQQTYFMESARGAQSIRLFDRAEERRGGWMNLLADQFNADVRIARLTISHQTANALLFNAERVVVIWMAALAVLDHRFSVGMLFAFLSYKDQFSQRISALIDKLFEFRMLRLHGERVADIVLAEPEEDRLEPPGDGRELDASIELRDVSFRYADGEPWVLQGLNLSIPAGQCIAITGASGCGKTTLVKLLLGLLEPTEGEIRVGGVPMRRIGLANFRRLIGTVMQDDQLFAGSIADNIAFFDPAPSQEHVEACARLAAIDDEIGAMPMGYNTLVGDIGTGLSGGQKQRILLARALYKKPRLLCLDEATSHLDMANEQLVNAAIRRVELTRILVAHRPETIATAQRVVVLERGQIARDLEQAPVTASMRVPTQAV</sequence>
<dbReference type="GO" id="GO:0140359">
    <property type="term" value="F:ABC-type transporter activity"/>
    <property type="evidence" value="ECO:0007669"/>
    <property type="project" value="InterPro"/>
</dbReference>
<comment type="subcellular location">
    <subcellularLocation>
        <location evidence="1">Cell membrane</location>
        <topology evidence="1">Multi-pass membrane protein</topology>
    </subcellularLocation>
</comment>
<evidence type="ECO:0000313" key="18">
    <source>
        <dbReference type="Proteomes" id="UP001139353"/>
    </source>
</evidence>
<evidence type="ECO:0000259" key="16">
    <source>
        <dbReference type="PROSITE" id="PS50990"/>
    </source>
</evidence>
<dbReference type="GO" id="GO:0034040">
    <property type="term" value="F:ATPase-coupled lipid transmembrane transporter activity"/>
    <property type="evidence" value="ECO:0007669"/>
    <property type="project" value="TreeGrafter"/>
</dbReference>
<dbReference type="GO" id="GO:0016887">
    <property type="term" value="F:ATP hydrolysis activity"/>
    <property type="evidence" value="ECO:0007669"/>
    <property type="project" value="InterPro"/>
</dbReference>
<evidence type="ECO:0000256" key="4">
    <source>
        <dbReference type="ARBA" id="ARBA00022692"/>
    </source>
</evidence>
<dbReference type="GO" id="GO:0006508">
    <property type="term" value="P:proteolysis"/>
    <property type="evidence" value="ECO:0007669"/>
    <property type="project" value="InterPro"/>
</dbReference>